<name>A0AAV1I6W0_9CHLO</name>
<dbReference type="InterPro" id="IPR029000">
    <property type="entry name" value="Cyclophilin-like_dom_sf"/>
</dbReference>
<dbReference type="FunFam" id="2.40.100.10:FF:000013">
    <property type="entry name" value="Peptidyl-prolyl cis-trans isomerase"/>
    <property type="match status" value="1"/>
</dbReference>
<feature type="domain" description="PPIase cyclophilin-type" evidence="6">
    <location>
        <begin position="48"/>
        <end position="197"/>
    </location>
</feature>
<dbReference type="PROSITE" id="PS50072">
    <property type="entry name" value="CSA_PPIASE_2"/>
    <property type="match status" value="1"/>
</dbReference>
<dbReference type="AlphaFoldDB" id="A0AAV1I6W0"/>
<dbReference type="PANTHER" id="PTHR11071">
    <property type="entry name" value="PEPTIDYL-PROLYL CIS-TRANS ISOMERASE"/>
    <property type="match status" value="1"/>
</dbReference>
<comment type="caution">
    <text evidence="7">The sequence shown here is derived from an EMBL/GenBank/DDBJ whole genome shotgun (WGS) entry which is preliminary data.</text>
</comment>
<evidence type="ECO:0000256" key="3">
    <source>
        <dbReference type="ARBA" id="ARBA00023110"/>
    </source>
</evidence>
<proteinExistence type="inferred from homology"/>
<dbReference type="GO" id="GO:0005737">
    <property type="term" value="C:cytoplasm"/>
    <property type="evidence" value="ECO:0007669"/>
    <property type="project" value="TreeGrafter"/>
</dbReference>
<dbReference type="GO" id="GO:0016018">
    <property type="term" value="F:cyclosporin A binding"/>
    <property type="evidence" value="ECO:0007669"/>
    <property type="project" value="TreeGrafter"/>
</dbReference>
<keyword evidence="8" id="KW-1185">Reference proteome</keyword>
<gene>
    <name evidence="7" type="ORF">CVIRNUC_004748</name>
</gene>
<evidence type="ECO:0000313" key="8">
    <source>
        <dbReference type="Proteomes" id="UP001314263"/>
    </source>
</evidence>
<dbReference type="EC" id="5.2.1.8" evidence="5"/>
<dbReference type="InterPro" id="IPR002130">
    <property type="entry name" value="Cyclophilin-type_PPIase_dom"/>
</dbReference>
<keyword evidence="3 5" id="KW-0697">Rotamase</keyword>
<sequence>MGGAASKPADIASLASSAVEYQPPLGPPNPENPLVYLDLSLGRYGDATPLGRVVIELKEDAVPKTAQNFKQLAESRQAGSGYQGSRAHRIIPGFMVQAGDFTNDNGTGGRSIYGAKFEDENFELMHMGPGILSMANSGPNTNGSQFFLTLARTPWLDMKHVVFGQVIEGFGVVKAAEACGSRSGETSFDVMIADCGVLSRSAVKAGTTAALHSGSVSLQQPGRHRTARSAMLQLQHMRSAFSGLPLKLRSQCVAKGQMRRPVTLLRPVHAVPVLGRCRSHAGGACSTLV</sequence>
<keyword evidence="4 5" id="KW-0413">Isomerase</keyword>
<dbReference type="Proteomes" id="UP001314263">
    <property type="component" value="Unassembled WGS sequence"/>
</dbReference>
<dbReference type="Gene3D" id="2.40.100.10">
    <property type="entry name" value="Cyclophilin-like"/>
    <property type="match status" value="1"/>
</dbReference>
<comment type="function">
    <text evidence="5">PPIases accelerate the folding of proteins. It catalyzes the cis-trans isomerization of proline imidic peptide bonds in oligopeptides.</text>
</comment>
<dbReference type="PRINTS" id="PR00153">
    <property type="entry name" value="CSAPPISMRASE"/>
</dbReference>
<organism evidence="7 8">
    <name type="scientific">Coccomyxa viridis</name>
    <dbReference type="NCBI Taxonomy" id="1274662"/>
    <lineage>
        <taxon>Eukaryota</taxon>
        <taxon>Viridiplantae</taxon>
        <taxon>Chlorophyta</taxon>
        <taxon>core chlorophytes</taxon>
        <taxon>Trebouxiophyceae</taxon>
        <taxon>Trebouxiophyceae incertae sedis</taxon>
        <taxon>Coccomyxaceae</taxon>
        <taxon>Coccomyxa</taxon>
    </lineage>
</organism>
<dbReference type="PANTHER" id="PTHR11071:SF558">
    <property type="entry name" value="YCF3-RELATED"/>
    <property type="match status" value="1"/>
</dbReference>
<evidence type="ECO:0000256" key="4">
    <source>
        <dbReference type="ARBA" id="ARBA00023235"/>
    </source>
</evidence>
<evidence type="ECO:0000259" key="6">
    <source>
        <dbReference type="PROSITE" id="PS50072"/>
    </source>
</evidence>
<dbReference type="Pfam" id="PF00160">
    <property type="entry name" value="Pro_isomerase"/>
    <property type="match status" value="1"/>
</dbReference>
<evidence type="ECO:0000256" key="2">
    <source>
        <dbReference type="ARBA" id="ARBA00007365"/>
    </source>
</evidence>
<reference evidence="7 8" key="1">
    <citation type="submission" date="2023-10" db="EMBL/GenBank/DDBJ databases">
        <authorList>
            <person name="Maclean D."/>
            <person name="Macfadyen A."/>
        </authorList>
    </citation>
    <scope>NUCLEOTIDE SEQUENCE [LARGE SCALE GENOMIC DNA]</scope>
</reference>
<dbReference type="EMBL" id="CAUYUE010000005">
    <property type="protein sequence ID" value="CAK0779339.1"/>
    <property type="molecule type" value="Genomic_DNA"/>
</dbReference>
<dbReference type="SUPFAM" id="SSF50891">
    <property type="entry name" value="Cyclophilin-like"/>
    <property type="match status" value="1"/>
</dbReference>
<evidence type="ECO:0000256" key="1">
    <source>
        <dbReference type="ARBA" id="ARBA00000971"/>
    </source>
</evidence>
<dbReference type="GO" id="GO:0006457">
    <property type="term" value="P:protein folding"/>
    <property type="evidence" value="ECO:0007669"/>
    <property type="project" value="TreeGrafter"/>
</dbReference>
<comment type="similarity">
    <text evidence="2 5">Belongs to the cyclophilin-type PPIase family.</text>
</comment>
<accession>A0AAV1I6W0</accession>
<protein>
    <recommendedName>
        <fullName evidence="5">Peptidyl-prolyl cis-trans isomerase</fullName>
        <shortName evidence="5">PPIase</shortName>
        <ecNumber evidence="5">5.2.1.8</ecNumber>
    </recommendedName>
</protein>
<comment type="catalytic activity">
    <reaction evidence="1 5">
        <text>[protein]-peptidylproline (omega=180) = [protein]-peptidylproline (omega=0)</text>
        <dbReference type="Rhea" id="RHEA:16237"/>
        <dbReference type="Rhea" id="RHEA-COMP:10747"/>
        <dbReference type="Rhea" id="RHEA-COMP:10748"/>
        <dbReference type="ChEBI" id="CHEBI:83833"/>
        <dbReference type="ChEBI" id="CHEBI:83834"/>
        <dbReference type="EC" id="5.2.1.8"/>
    </reaction>
</comment>
<evidence type="ECO:0000313" key="7">
    <source>
        <dbReference type="EMBL" id="CAK0779339.1"/>
    </source>
</evidence>
<dbReference type="GO" id="GO:0003755">
    <property type="term" value="F:peptidyl-prolyl cis-trans isomerase activity"/>
    <property type="evidence" value="ECO:0007669"/>
    <property type="project" value="UniProtKB-UniRule"/>
</dbReference>
<evidence type="ECO:0000256" key="5">
    <source>
        <dbReference type="RuleBase" id="RU363019"/>
    </source>
</evidence>